<keyword evidence="2" id="KW-1185">Reference proteome</keyword>
<evidence type="ECO:0000313" key="2">
    <source>
        <dbReference type="Proteomes" id="UP001057402"/>
    </source>
</evidence>
<protein>
    <submittedName>
        <fullName evidence="1">Uncharacterized protein</fullName>
    </submittedName>
</protein>
<organism evidence="1 2">
    <name type="scientific">Melastoma candidum</name>
    <dbReference type="NCBI Taxonomy" id="119954"/>
    <lineage>
        <taxon>Eukaryota</taxon>
        <taxon>Viridiplantae</taxon>
        <taxon>Streptophyta</taxon>
        <taxon>Embryophyta</taxon>
        <taxon>Tracheophyta</taxon>
        <taxon>Spermatophyta</taxon>
        <taxon>Magnoliopsida</taxon>
        <taxon>eudicotyledons</taxon>
        <taxon>Gunneridae</taxon>
        <taxon>Pentapetalae</taxon>
        <taxon>rosids</taxon>
        <taxon>malvids</taxon>
        <taxon>Myrtales</taxon>
        <taxon>Melastomataceae</taxon>
        <taxon>Melastomatoideae</taxon>
        <taxon>Melastomateae</taxon>
        <taxon>Melastoma</taxon>
    </lineage>
</organism>
<dbReference type="Proteomes" id="UP001057402">
    <property type="component" value="Chromosome 6"/>
</dbReference>
<name>A0ACB9QHW7_9MYRT</name>
<gene>
    <name evidence="1" type="ORF">MLD38_021426</name>
</gene>
<comment type="caution">
    <text evidence="1">The sequence shown here is derived from an EMBL/GenBank/DDBJ whole genome shotgun (WGS) entry which is preliminary data.</text>
</comment>
<accession>A0ACB9QHW7</accession>
<dbReference type="EMBL" id="CM042885">
    <property type="protein sequence ID" value="KAI4365442.1"/>
    <property type="molecule type" value="Genomic_DNA"/>
</dbReference>
<sequence>MFQFYKGRRRSRAISLRLYSFLTIAAATLSVIVLAGGDLTLEITMSESGSSSRAAPAPKRKTPKNALGAREDVTWEHGIAVDSNPRIIKCEYCEKVMSGGVYRLKHHLARTNKDVGACRVVPDDVKSKMMEIVCTLQERLFKKCKKKMYFKKQAQIPLNPKRIC</sequence>
<reference evidence="2" key="1">
    <citation type="journal article" date="2023" name="Front. Plant Sci.">
        <title>Chromosomal-level genome assembly of Melastoma candidum provides insights into trichome evolution.</title>
        <authorList>
            <person name="Zhong Y."/>
            <person name="Wu W."/>
            <person name="Sun C."/>
            <person name="Zou P."/>
            <person name="Liu Y."/>
            <person name="Dai S."/>
            <person name="Zhou R."/>
        </authorList>
    </citation>
    <scope>NUCLEOTIDE SEQUENCE [LARGE SCALE GENOMIC DNA]</scope>
</reference>
<evidence type="ECO:0000313" key="1">
    <source>
        <dbReference type="EMBL" id="KAI4365442.1"/>
    </source>
</evidence>
<proteinExistence type="predicted"/>